<dbReference type="SUPFAM" id="SSF56655">
    <property type="entry name" value="Carbohydrate phosphatase"/>
    <property type="match status" value="1"/>
</dbReference>
<dbReference type="PANTHER" id="PTHR11556:SF35">
    <property type="entry name" value="SEDOHEPTULOSE-1,7-BISPHOSPHATASE, CHLOROPLASTIC"/>
    <property type="match status" value="1"/>
</dbReference>
<protein>
    <recommendedName>
        <fullName evidence="2">Fructose-1-6-bisphosphatase class 1 C-terminal domain-containing protein</fullName>
    </recommendedName>
</protein>
<evidence type="ECO:0000259" key="2">
    <source>
        <dbReference type="Pfam" id="PF18913"/>
    </source>
</evidence>
<reference evidence="4" key="1">
    <citation type="journal article" date="2020" name="bioRxiv">
        <title>A rank-normalized archaeal taxonomy based on genome phylogeny resolves widespread incomplete and uneven classifications.</title>
        <authorList>
            <person name="Rinke C."/>
            <person name="Chuvochina M."/>
            <person name="Mussig A.J."/>
            <person name="Chaumeil P.-A."/>
            <person name="Waite D.W."/>
            <person name="Whitman W.B."/>
            <person name="Parks D.H."/>
            <person name="Hugenholtz P."/>
        </authorList>
    </citation>
    <scope>NUCLEOTIDE SEQUENCE [LARGE SCALE GENOMIC DNA]</scope>
</reference>
<dbReference type="GO" id="GO:0006002">
    <property type="term" value="P:fructose 6-phosphate metabolic process"/>
    <property type="evidence" value="ECO:0007669"/>
    <property type="project" value="TreeGrafter"/>
</dbReference>
<accession>A0A7J4J298</accession>
<dbReference type="GO" id="GO:0005986">
    <property type="term" value="P:sucrose biosynthetic process"/>
    <property type="evidence" value="ECO:0007669"/>
    <property type="project" value="TreeGrafter"/>
</dbReference>
<dbReference type="Proteomes" id="UP000565078">
    <property type="component" value="Unassembled WGS sequence"/>
</dbReference>
<dbReference type="PANTHER" id="PTHR11556">
    <property type="entry name" value="FRUCTOSE-1,6-BISPHOSPHATASE-RELATED"/>
    <property type="match status" value="1"/>
</dbReference>
<dbReference type="GO" id="GO:0042132">
    <property type="term" value="F:fructose 1,6-bisphosphate 1-phosphatase activity"/>
    <property type="evidence" value="ECO:0007669"/>
    <property type="project" value="TreeGrafter"/>
</dbReference>
<comment type="caution">
    <text evidence="3">The sequence shown here is derived from an EMBL/GenBank/DDBJ whole genome shotgun (WGS) entry which is preliminary data.</text>
</comment>
<dbReference type="GO" id="GO:0006094">
    <property type="term" value="P:gluconeogenesis"/>
    <property type="evidence" value="ECO:0007669"/>
    <property type="project" value="TreeGrafter"/>
</dbReference>
<proteinExistence type="predicted"/>
<evidence type="ECO:0000313" key="4">
    <source>
        <dbReference type="Proteomes" id="UP000565078"/>
    </source>
</evidence>
<evidence type="ECO:0000256" key="1">
    <source>
        <dbReference type="ARBA" id="ARBA00024331"/>
    </source>
</evidence>
<evidence type="ECO:0000313" key="3">
    <source>
        <dbReference type="EMBL" id="HIH10187.1"/>
    </source>
</evidence>
<gene>
    <name evidence="3" type="ORF">HA254_05990</name>
</gene>
<dbReference type="EMBL" id="DUGC01000095">
    <property type="protein sequence ID" value="HIH10187.1"/>
    <property type="molecule type" value="Genomic_DNA"/>
</dbReference>
<dbReference type="AlphaFoldDB" id="A0A7J4J298"/>
<dbReference type="GO" id="GO:0005737">
    <property type="term" value="C:cytoplasm"/>
    <property type="evidence" value="ECO:0007669"/>
    <property type="project" value="TreeGrafter"/>
</dbReference>
<dbReference type="GO" id="GO:0006000">
    <property type="term" value="P:fructose metabolic process"/>
    <property type="evidence" value="ECO:0007669"/>
    <property type="project" value="TreeGrafter"/>
</dbReference>
<dbReference type="InterPro" id="IPR044015">
    <property type="entry name" value="FBPase_C_dom"/>
</dbReference>
<dbReference type="InterPro" id="IPR000146">
    <property type="entry name" value="FBPase_class-1"/>
</dbReference>
<dbReference type="GO" id="GO:0030388">
    <property type="term" value="P:fructose 1,6-bisphosphate metabolic process"/>
    <property type="evidence" value="ECO:0007669"/>
    <property type="project" value="TreeGrafter"/>
</dbReference>
<sequence length="57" mass="6102">MFEANPMALIAEQAGGEGTNGIGKLHDLKPESLSQRTPLYVGGKKEIELAKKYLSGN</sequence>
<dbReference type="Gene3D" id="3.40.190.80">
    <property type="match status" value="1"/>
</dbReference>
<organism evidence="3 4">
    <name type="scientific">Candidatus Iainarchaeum sp</name>
    <dbReference type="NCBI Taxonomy" id="3101447"/>
    <lineage>
        <taxon>Archaea</taxon>
        <taxon>Candidatus Iainarchaeota</taxon>
        <taxon>Candidatus Iainarchaeia</taxon>
        <taxon>Candidatus Iainarchaeales</taxon>
        <taxon>Candidatus Iainarchaeaceae</taxon>
        <taxon>Candidatus Iainarchaeum</taxon>
    </lineage>
</organism>
<dbReference type="Pfam" id="PF18913">
    <property type="entry name" value="FBPase_C"/>
    <property type="match status" value="1"/>
</dbReference>
<comment type="pathway">
    <text evidence="1">Carbohydrate biosynthesis.</text>
</comment>
<feature type="domain" description="Fructose-1-6-bisphosphatase class 1 C-terminal" evidence="2">
    <location>
        <begin position="1"/>
        <end position="54"/>
    </location>
</feature>
<name>A0A7J4J298_9ARCH</name>